<dbReference type="Proteomes" id="UP000263900">
    <property type="component" value="Chromosome"/>
</dbReference>
<name>A0A3B7MQV5_9BACT</name>
<reference evidence="1 2" key="1">
    <citation type="submission" date="2018-09" db="EMBL/GenBank/DDBJ databases">
        <title>Genome sequencing of strain 6GH32-13.</title>
        <authorList>
            <person name="Weon H.-Y."/>
            <person name="Heo J."/>
            <person name="Kwon S.-W."/>
        </authorList>
    </citation>
    <scope>NUCLEOTIDE SEQUENCE [LARGE SCALE GENOMIC DNA]</scope>
    <source>
        <strain evidence="1 2">5GH32-13</strain>
    </source>
</reference>
<keyword evidence="2" id="KW-1185">Reference proteome</keyword>
<evidence type="ECO:0000313" key="1">
    <source>
        <dbReference type="EMBL" id="AXY76872.1"/>
    </source>
</evidence>
<protein>
    <submittedName>
        <fullName evidence="1">Uncharacterized protein</fullName>
    </submittedName>
</protein>
<evidence type="ECO:0000313" key="2">
    <source>
        <dbReference type="Proteomes" id="UP000263900"/>
    </source>
</evidence>
<dbReference type="AlphaFoldDB" id="A0A3B7MQV5"/>
<gene>
    <name evidence="1" type="ORF">D3H65_24035</name>
</gene>
<dbReference type="KEGG" id="pseg:D3H65_24035"/>
<accession>A0A3B7MQV5</accession>
<organism evidence="1 2">
    <name type="scientific">Paraflavitalea soli</name>
    <dbReference type="NCBI Taxonomy" id="2315862"/>
    <lineage>
        <taxon>Bacteria</taxon>
        <taxon>Pseudomonadati</taxon>
        <taxon>Bacteroidota</taxon>
        <taxon>Chitinophagia</taxon>
        <taxon>Chitinophagales</taxon>
        <taxon>Chitinophagaceae</taxon>
        <taxon>Paraflavitalea</taxon>
    </lineage>
</organism>
<proteinExistence type="predicted"/>
<sequence>MSTGFRPDTQGLQLICTKALTPVLCDGHLVRIYKTVRLNPLYRTFGFEVKLIFESEHSCIILLIKNTLQ</sequence>
<dbReference type="EMBL" id="CP032157">
    <property type="protein sequence ID" value="AXY76872.1"/>
    <property type="molecule type" value="Genomic_DNA"/>
</dbReference>